<name>A0ABU1HHE6_9GAMM</name>
<organism evidence="2 3">
    <name type="scientific">Franzmannia qiaohouensis</name>
    <dbReference type="NCBI Taxonomy" id="1329370"/>
    <lineage>
        <taxon>Bacteria</taxon>
        <taxon>Pseudomonadati</taxon>
        <taxon>Pseudomonadota</taxon>
        <taxon>Gammaproteobacteria</taxon>
        <taxon>Oceanospirillales</taxon>
        <taxon>Halomonadaceae</taxon>
        <taxon>Franzmannia</taxon>
    </lineage>
</organism>
<dbReference type="Pfam" id="PF07254">
    <property type="entry name" value="Cpta_toxin"/>
    <property type="match status" value="1"/>
</dbReference>
<dbReference type="EMBL" id="JARWAM010000008">
    <property type="protein sequence ID" value="MDR5906194.1"/>
    <property type="molecule type" value="Genomic_DNA"/>
</dbReference>
<dbReference type="RefSeq" id="WP_309722091.1">
    <property type="nucleotide sequence ID" value="NZ_JARWAM010000008.1"/>
</dbReference>
<evidence type="ECO:0000313" key="2">
    <source>
        <dbReference type="EMBL" id="MDR5906194.1"/>
    </source>
</evidence>
<keyword evidence="1" id="KW-0812">Transmembrane</keyword>
<protein>
    <recommendedName>
        <fullName evidence="4">Toxin CptA</fullName>
    </recommendedName>
</protein>
<dbReference type="InterPro" id="IPR009883">
    <property type="entry name" value="YgfX"/>
</dbReference>
<proteinExistence type="predicted"/>
<evidence type="ECO:0000313" key="3">
    <source>
        <dbReference type="Proteomes" id="UP001251374"/>
    </source>
</evidence>
<comment type="caution">
    <text evidence="2">The sequence shown here is derived from an EMBL/GenBank/DDBJ whole genome shotgun (WGS) entry which is preliminary data.</text>
</comment>
<evidence type="ECO:0008006" key="4">
    <source>
        <dbReference type="Google" id="ProtNLM"/>
    </source>
</evidence>
<accession>A0ABU1HHE6</accession>
<feature type="transmembrane region" description="Helical" evidence="1">
    <location>
        <begin position="38"/>
        <end position="55"/>
    </location>
</feature>
<keyword evidence="1" id="KW-1133">Transmembrane helix</keyword>
<keyword evidence="1" id="KW-0472">Membrane</keyword>
<sequence length="139" mass="15289">MPKPPVTISTVPSRLALAVQAGLALAVGGLLAWVAAPWLAATALLCLAAVIVQWWRGQRPWSLRYASGEGGWQVADHDSGWRPVTLELVYIGPWLIGLRLDGRPGWLWPDSASREARRELRRCLVSEQAGGSASRWRDR</sequence>
<reference evidence="2 3" key="1">
    <citation type="submission" date="2023-04" db="EMBL/GenBank/DDBJ databases">
        <title>A long-awaited taxogenomic arrangement of the family Halomonadaceae.</title>
        <authorList>
            <person name="De La Haba R."/>
            <person name="Chuvochina M."/>
            <person name="Wittouck S."/>
            <person name="Arahal D.R."/>
            <person name="Sanchez-Porro C."/>
            <person name="Hugenholtz P."/>
            <person name="Ventosa A."/>
        </authorList>
    </citation>
    <scope>NUCLEOTIDE SEQUENCE [LARGE SCALE GENOMIC DNA]</scope>
    <source>
        <strain evidence="2 3">DSM 26770</strain>
    </source>
</reference>
<dbReference type="Proteomes" id="UP001251374">
    <property type="component" value="Unassembled WGS sequence"/>
</dbReference>
<evidence type="ECO:0000256" key="1">
    <source>
        <dbReference type="SAM" id="Phobius"/>
    </source>
</evidence>
<gene>
    <name evidence="2" type="ORF">QC821_13020</name>
</gene>
<keyword evidence="3" id="KW-1185">Reference proteome</keyword>